<gene>
    <name evidence="2" type="ORF">HEK616_49380</name>
</gene>
<evidence type="ECO:0000313" key="3">
    <source>
        <dbReference type="Proteomes" id="UP001059597"/>
    </source>
</evidence>
<dbReference type="EMBL" id="AP026073">
    <property type="protein sequence ID" value="BDM71451.1"/>
    <property type="molecule type" value="Genomic_DNA"/>
</dbReference>
<feature type="region of interest" description="Disordered" evidence="1">
    <location>
        <begin position="37"/>
        <end position="81"/>
    </location>
</feature>
<evidence type="ECO:0000313" key="2">
    <source>
        <dbReference type="EMBL" id="BDM71451.1"/>
    </source>
</evidence>
<name>A0ABM7ZYL1_STRNI</name>
<protein>
    <submittedName>
        <fullName evidence="2">Uncharacterized protein</fullName>
    </submittedName>
</protein>
<feature type="region of interest" description="Disordered" evidence="1">
    <location>
        <begin position="1"/>
        <end position="20"/>
    </location>
</feature>
<organism evidence="2 3">
    <name type="scientific">Streptomyces nigrescens</name>
    <dbReference type="NCBI Taxonomy" id="1920"/>
    <lineage>
        <taxon>Bacteria</taxon>
        <taxon>Bacillati</taxon>
        <taxon>Actinomycetota</taxon>
        <taxon>Actinomycetes</taxon>
        <taxon>Kitasatosporales</taxon>
        <taxon>Streptomycetaceae</taxon>
        <taxon>Streptomyces</taxon>
    </lineage>
</organism>
<feature type="compositionally biased region" description="Basic and acidic residues" evidence="1">
    <location>
        <begin position="47"/>
        <end position="59"/>
    </location>
</feature>
<keyword evidence="3" id="KW-1185">Reference proteome</keyword>
<evidence type="ECO:0000256" key="1">
    <source>
        <dbReference type="SAM" id="MobiDB-lite"/>
    </source>
</evidence>
<reference evidence="2" key="1">
    <citation type="submission" date="2022-06" db="EMBL/GenBank/DDBJ databases">
        <title>Complete genome sequence of Streptomyces nigrescens HEK616.</title>
        <authorList>
            <person name="Asamizu S."/>
            <person name="Onaka H."/>
        </authorList>
    </citation>
    <scope>NUCLEOTIDE SEQUENCE</scope>
    <source>
        <strain evidence="2">HEK616</strain>
    </source>
</reference>
<feature type="region of interest" description="Disordered" evidence="1">
    <location>
        <begin position="220"/>
        <end position="240"/>
    </location>
</feature>
<feature type="region of interest" description="Disordered" evidence="1">
    <location>
        <begin position="110"/>
        <end position="150"/>
    </location>
</feature>
<dbReference type="Proteomes" id="UP001059597">
    <property type="component" value="Chromosome"/>
</dbReference>
<accession>A0ABM7ZYL1</accession>
<feature type="compositionally biased region" description="Basic and acidic residues" evidence="1">
    <location>
        <begin position="220"/>
        <end position="231"/>
    </location>
</feature>
<feature type="compositionally biased region" description="Low complexity" evidence="1">
    <location>
        <begin position="1"/>
        <end position="10"/>
    </location>
</feature>
<sequence length="326" mass="32957">MKRRPAVPVRRAAHPGRVPDRPQVAVAERFLHGVQGLRGGLGAGRAAGERQPADGRGEADVLVGDDEAGAGHGGGELHQAPAGGLLVDAGQQHQQMAVVVPAEPVAEAAGLLGHPGQPLGDLPADPRPEPGLQGGHLGDPDDGEHPAVPGGLRAPELAVELVQEVRLGVEAGARVAQQALDGDRDAAELGLDPGGEFDRVGGLGYAVVGALPEHVDDVGGLRGGGDHEQRQRPPGGGGADLADHLQTGVVVRDRAGTGVPVGGVEGDDGVRVRLAHPPVDLAGRGVADVVAGGAQGPGEALQARSWGADDEYVRRRVECVVEQGRG</sequence>
<dbReference type="RefSeq" id="WP_261955045.1">
    <property type="nucleotide sequence ID" value="NZ_AP026073.1"/>
</dbReference>
<proteinExistence type="predicted"/>